<feature type="domain" description="Nitroreductase" evidence="6">
    <location>
        <begin position="68"/>
        <end position="146"/>
    </location>
</feature>
<evidence type="ECO:0000256" key="2">
    <source>
        <dbReference type="ARBA" id="ARBA00007118"/>
    </source>
</evidence>
<proteinExistence type="inferred from homology"/>
<dbReference type="PANTHER" id="PTHR43673">
    <property type="entry name" value="NAD(P)H NITROREDUCTASE YDGI-RELATED"/>
    <property type="match status" value="1"/>
</dbReference>
<protein>
    <submittedName>
        <fullName evidence="7">Nitroreductase family protein</fullName>
    </submittedName>
</protein>
<dbReference type="PANTHER" id="PTHR43673:SF2">
    <property type="entry name" value="NITROREDUCTASE"/>
    <property type="match status" value="1"/>
</dbReference>
<evidence type="ECO:0000313" key="8">
    <source>
        <dbReference type="Proteomes" id="UP001524435"/>
    </source>
</evidence>
<dbReference type="InterPro" id="IPR029479">
    <property type="entry name" value="Nitroreductase"/>
</dbReference>
<comment type="similarity">
    <text evidence="2">Belongs to the nitroreductase family.</text>
</comment>
<dbReference type="SUPFAM" id="SSF55469">
    <property type="entry name" value="FMN-dependent nitroreductase-like"/>
    <property type="match status" value="1"/>
</dbReference>
<comment type="cofactor">
    <cofactor evidence="1">
        <name>FMN</name>
        <dbReference type="ChEBI" id="CHEBI:58210"/>
    </cofactor>
</comment>
<evidence type="ECO:0000256" key="4">
    <source>
        <dbReference type="ARBA" id="ARBA00022643"/>
    </source>
</evidence>
<gene>
    <name evidence="7" type="ORF">NE663_05515</name>
</gene>
<dbReference type="Gene3D" id="3.40.109.10">
    <property type="entry name" value="NADH Oxidase"/>
    <property type="match status" value="1"/>
</dbReference>
<evidence type="ECO:0000256" key="5">
    <source>
        <dbReference type="ARBA" id="ARBA00023002"/>
    </source>
</evidence>
<keyword evidence="8" id="KW-1185">Reference proteome</keyword>
<organism evidence="7 8">
    <name type="scientific">Massilicoli timonensis</name>
    <dbReference type="NCBI Taxonomy" id="2015901"/>
    <lineage>
        <taxon>Bacteria</taxon>
        <taxon>Bacillati</taxon>
        <taxon>Bacillota</taxon>
        <taxon>Erysipelotrichia</taxon>
        <taxon>Erysipelotrichales</taxon>
        <taxon>Erysipelotrichaceae</taxon>
        <taxon>Massilicoli</taxon>
    </lineage>
</organism>
<evidence type="ECO:0000259" key="6">
    <source>
        <dbReference type="Pfam" id="PF00881"/>
    </source>
</evidence>
<reference evidence="7 8" key="1">
    <citation type="submission" date="2022-06" db="EMBL/GenBank/DDBJ databases">
        <title>Isolation of gut microbiota from human fecal samples.</title>
        <authorList>
            <person name="Pamer E.G."/>
            <person name="Barat B."/>
            <person name="Waligurski E."/>
            <person name="Medina S."/>
            <person name="Paddock L."/>
            <person name="Mostad J."/>
        </authorList>
    </citation>
    <scope>NUCLEOTIDE SEQUENCE [LARGE SCALE GENOMIC DNA]</scope>
    <source>
        <strain evidence="7 8">DFI.6.1</strain>
    </source>
</reference>
<evidence type="ECO:0000256" key="1">
    <source>
        <dbReference type="ARBA" id="ARBA00001917"/>
    </source>
</evidence>
<accession>A0ABT1SL33</accession>
<feature type="domain" description="Nitroreductase" evidence="6">
    <location>
        <begin position="7"/>
        <end position="60"/>
    </location>
</feature>
<dbReference type="InterPro" id="IPR000415">
    <property type="entry name" value="Nitroreductase-like"/>
</dbReference>
<comment type="caution">
    <text evidence="7">The sequence shown here is derived from an EMBL/GenBank/DDBJ whole genome shotgun (WGS) entry which is preliminary data.</text>
</comment>
<sequence length="170" mass="19276">MEFKDVINNRYSCKNFDGRKVERAALQEILEAARKAPTAKNLQEYHLYVIESEEGLAKIDRCTPCRYHAGTVIMVTYDSTNVFVYPGDKRDSGIEDATIAATHLMLAAADQQVDSCWINYFDPQELAEVMELPKQEEVLMLLDLGYHAQGTGPLPSHSERKSLRETVTYL</sequence>
<evidence type="ECO:0000313" key="7">
    <source>
        <dbReference type="EMBL" id="MCQ5121718.1"/>
    </source>
</evidence>
<keyword evidence="4" id="KW-0288">FMN</keyword>
<dbReference type="CDD" id="cd20609">
    <property type="entry name" value="nitroreductase"/>
    <property type="match status" value="1"/>
</dbReference>
<name>A0ABT1SL33_9FIRM</name>
<dbReference type="Proteomes" id="UP001524435">
    <property type="component" value="Unassembled WGS sequence"/>
</dbReference>
<dbReference type="EMBL" id="JANGCH010000006">
    <property type="protein sequence ID" value="MCQ5121718.1"/>
    <property type="molecule type" value="Genomic_DNA"/>
</dbReference>
<evidence type="ECO:0000256" key="3">
    <source>
        <dbReference type="ARBA" id="ARBA00022630"/>
    </source>
</evidence>
<keyword evidence="5" id="KW-0560">Oxidoreductase</keyword>
<dbReference type="Pfam" id="PF00881">
    <property type="entry name" value="Nitroreductase"/>
    <property type="match status" value="2"/>
</dbReference>
<keyword evidence="3" id="KW-0285">Flavoprotein</keyword>
<dbReference type="RefSeq" id="WP_178200452.1">
    <property type="nucleotide sequence ID" value="NZ_CANTYB010000068.1"/>
</dbReference>